<gene>
    <name evidence="3" type="ORF">QBC37DRAFT_456353</name>
</gene>
<feature type="compositionally biased region" description="Polar residues" evidence="2">
    <location>
        <begin position="571"/>
        <end position="580"/>
    </location>
</feature>
<feature type="compositionally biased region" description="Low complexity" evidence="2">
    <location>
        <begin position="1016"/>
        <end position="1030"/>
    </location>
</feature>
<feature type="region of interest" description="Disordered" evidence="2">
    <location>
        <begin position="506"/>
        <end position="641"/>
    </location>
</feature>
<dbReference type="AlphaFoldDB" id="A0AAN7BAL2"/>
<feature type="region of interest" description="Disordered" evidence="2">
    <location>
        <begin position="982"/>
        <end position="1062"/>
    </location>
</feature>
<feature type="coiled-coil region" evidence="1">
    <location>
        <begin position="709"/>
        <end position="777"/>
    </location>
</feature>
<feature type="compositionally biased region" description="Polar residues" evidence="2">
    <location>
        <begin position="620"/>
        <end position="630"/>
    </location>
</feature>
<dbReference type="Proteomes" id="UP001301769">
    <property type="component" value="Unassembled WGS sequence"/>
</dbReference>
<reference evidence="3" key="1">
    <citation type="journal article" date="2023" name="Mol. Phylogenet. Evol.">
        <title>Genome-scale phylogeny and comparative genomics of the fungal order Sordariales.</title>
        <authorList>
            <person name="Hensen N."/>
            <person name="Bonometti L."/>
            <person name="Westerberg I."/>
            <person name="Brannstrom I.O."/>
            <person name="Guillou S."/>
            <person name="Cros-Aarteil S."/>
            <person name="Calhoun S."/>
            <person name="Haridas S."/>
            <person name="Kuo A."/>
            <person name="Mondo S."/>
            <person name="Pangilinan J."/>
            <person name="Riley R."/>
            <person name="LaButti K."/>
            <person name="Andreopoulos B."/>
            <person name="Lipzen A."/>
            <person name="Chen C."/>
            <person name="Yan M."/>
            <person name="Daum C."/>
            <person name="Ng V."/>
            <person name="Clum A."/>
            <person name="Steindorff A."/>
            <person name="Ohm R.A."/>
            <person name="Martin F."/>
            <person name="Silar P."/>
            <person name="Natvig D.O."/>
            <person name="Lalanne C."/>
            <person name="Gautier V."/>
            <person name="Ament-Velasquez S.L."/>
            <person name="Kruys A."/>
            <person name="Hutchinson M.I."/>
            <person name="Powell A.J."/>
            <person name="Barry K."/>
            <person name="Miller A.N."/>
            <person name="Grigoriev I.V."/>
            <person name="Debuchy R."/>
            <person name="Gladieux P."/>
            <person name="Hiltunen Thoren M."/>
            <person name="Johannesson H."/>
        </authorList>
    </citation>
    <scope>NUCLEOTIDE SEQUENCE</scope>
    <source>
        <strain evidence="3">PSN293</strain>
    </source>
</reference>
<reference evidence="3" key="2">
    <citation type="submission" date="2023-05" db="EMBL/GenBank/DDBJ databases">
        <authorList>
            <consortium name="Lawrence Berkeley National Laboratory"/>
            <person name="Steindorff A."/>
            <person name="Hensen N."/>
            <person name="Bonometti L."/>
            <person name="Westerberg I."/>
            <person name="Brannstrom I.O."/>
            <person name="Guillou S."/>
            <person name="Cros-Aarteil S."/>
            <person name="Calhoun S."/>
            <person name="Haridas S."/>
            <person name="Kuo A."/>
            <person name="Mondo S."/>
            <person name="Pangilinan J."/>
            <person name="Riley R."/>
            <person name="Labutti K."/>
            <person name="Andreopoulos B."/>
            <person name="Lipzen A."/>
            <person name="Chen C."/>
            <person name="Yanf M."/>
            <person name="Daum C."/>
            <person name="Ng V."/>
            <person name="Clum A."/>
            <person name="Ohm R."/>
            <person name="Martin F."/>
            <person name="Silar P."/>
            <person name="Natvig D."/>
            <person name="Lalanne C."/>
            <person name="Gautier V."/>
            <person name="Ament-Velasquez S.L."/>
            <person name="Kruys A."/>
            <person name="Hutchinson M.I."/>
            <person name="Powell A.J."/>
            <person name="Barry K."/>
            <person name="Miller A.N."/>
            <person name="Grigoriev I.V."/>
            <person name="Debuchy R."/>
            <person name="Gladieux P."/>
            <person name="Thoren M.H."/>
            <person name="Johannesson H."/>
        </authorList>
    </citation>
    <scope>NUCLEOTIDE SEQUENCE</scope>
    <source>
        <strain evidence="3">PSN293</strain>
    </source>
</reference>
<feature type="compositionally biased region" description="Low complexity" evidence="2">
    <location>
        <begin position="1115"/>
        <end position="1130"/>
    </location>
</feature>
<feature type="region of interest" description="Disordered" evidence="2">
    <location>
        <begin position="1110"/>
        <end position="1156"/>
    </location>
</feature>
<feature type="compositionally biased region" description="Pro residues" evidence="2">
    <location>
        <begin position="1131"/>
        <end position="1148"/>
    </location>
</feature>
<feature type="compositionally biased region" description="Low complexity" evidence="2">
    <location>
        <begin position="606"/>
        <end position="617"/>
    </location>
</feature>
<feature type="compositionally biased region" description="Basic residues" evidence="2">
    <location>
        <begin position="514"/>
        <end position="531"/>
    </location>
</feature>
<feature type="region of interest" description="Disordered" evidence="2">
    <location>
        <begin position="849"/>
        <end position="896"/>
    </location>
</feature>
<proteinExistence type="predicted"/>
<keyword evidence="1" id="KW-0175">Coiled coil</keyword>
<evidence type="ECO:0000313" key="4">
    <source>
        <dbReference type="Proteomes" id="UP001301769"/>
    </source>
</evidence>
<evidence type="ECO:0000313" key="3">
    <source>
        <dbReference type="EMBL" id="KAK4216187.1"/>
    </source>
</evidence>
<evidence type="ECO:0000256" key="1">
    <source>
        <dbReference type="SAM" id="Coils"/>
    </source>
</evidence>
<dbReference type="EMBL" id="MU858071">
    <property type="protein sequence ID" value="KAK4216187.1"/>
    <property type="molecule type" value="Genomic_DNA"/>
</dbReference>
<organism evidence="3 4">
    <name type="scientific">Rhypophila decipiens</name>
    <dbReference type="NCBI Taxonomy" id="261697"/>
    <lineage>
        <taxon>Eukaryota</taxon>
        <taxon>Fungi</taxon>
        <taxon>Dikarya</taxon>
        <taxon>Ascomycota</taxon>
        <taxon>Pezizomycotina</taxon>
        <taxon>Sordariomycetes</taxon>
        <taxon>Sordariomycetidae</taxon>
        <taxon>Sordariales</taxon>
        <taxon>Naviculisporaceae</taxon>
        <taxon>Rhypophila</taxon>
    </lineage>
</organism>
<feature type="compositionally biased region" description="Low complexity" evidence="2">
    <location>
        <begin position="989"/>
        <end position="1005"/>
    </location>
</feature>
<feature type="compositionally biased region" description="Low complexity" evidence="2">
    <location>
        <begin position="545"/>
        <end position="557"/>
    </location>
</feature>
<protein>
    <submittedName>
        <fullName evidence="3">Uncharacterized protein</fullName>
    </submittedName>
</protein>
<sequence>MANFENNNTSFNGEDFDANMYFNIGLAGLGLDMGDKLSFDFNDYINADAGDEHEFDELFESTTSETTAENGTATANDAEHVDMAVAFNEENGVAAADNVIANNAQFNDMTLVDNEENGAATANDAEHVDMAMAFNEENGVAAADNVIANNAQFNDMTLVDTEENGAATMTAADDNVDLTNTTMVSYEENDVATAEHSIVSNAQYADMSMVNNEEDGAASPNDAAVNAKHPDVAISNLEENTTAAANDATVNHADPINMAMANNATFNFTDHTYMAIDDDTLQLQAALTLALSQTEQSHVPALTLPEHQAFDSPAFVNQTSSQSGGDQVWASPFAPQEVSQQINEQTFALTFPEQQASHVVTDQPIAQSVNEQQAFALTFPEQQVYYVVDDQTCAQPGNENVSASSSTHQEAVPAAQPVNQQQASGLTFPQPQASHFLADQTYAQSGAYQALTFPAHVTAEQIMAQPNSDHPTSQEARIVVHLTDDHPVDERRPSSKGKILAACNRFDQATTPIKPKRAIGTRNPRARKAKPTSKVNQAAIRQIDGPGSSPKPSLKSSPPMPFPEIDPSILNMDQFQQQQPGPEPDLPMLSGSEPVGAQMSFTDMLAPTSSSSAPKETSSGEDSAPNSQDSEGAPQPMDPQQAGEWLELGRSVRDLPRSQYTPGQYQNGIWQGYDAAVADLESRRRFSVEYLRRAGNLPAGEQDIVAEMISDAKLALEQYRRDYDAELQNRDFLKWVDFKDALLLEMESRLATSLHHRARLEREIAELREQLGDQAQARAHERATLARPARPAAPPFVSGMAQPARPLAPVRVANPAVAARPGKPAAAVVARDVVVARPLVGGVSEAGLPSLDEITSAPPGSKGRNRKRTSDGALSHAVARRARTNAGGDDPHRAAPSPRRFVAKFFLGGELIQREIDPTVAQRQRIEEFSRRLGTLVPGLLDAVWPDNIEFRLDGEFMENLGRLCTAGVIPPELVTWAAAAEEATPHQQPRVAVAGGARRAPATPRRQRGGRRSSNNTTAANAVVTAPTPRIWSGSAGSGPLPPHPEGEEGQETAVYDPTRPSESELLELKFKRLPDSMTPLLGLPAHLRQVSGEFAAADIAANYKLDDGGASFGGQQQQQQQQFGQQQQMPPPMMQEFGYPPPPPPWGGEGPGRM</sequence>
<keyword evidence="4" id="KW-1185">Reference proteome</keyword>
<accession>A0AAN7BAL2</accession>
<name>A0AAN7BAL2_9PEZI</name>
<comment type="caution">
    <text evidence="3">The sequence shown here is derived from an EMBL/GenBank/DDBJ whole genome shotgun (WGS) entry which is preliminary data.</text>
</comment>
<evidence type="ECO:0000256" key="2">
    <source>
        <dbReference type="SAM" id="MobiDB-lite"/>
    </source>
</evidence>